<evidence type="ECO:0000256" key="4">
    <source>
        <dbReference type="ARBA" id="ARBA00023239"/>
    </source>
</evidence>
<sequence length="435" mass="50696">MSINKKIAVILCNLGGPSSLKEVNKFLFNLFYDPAILNLRNPLRWIIAKIISKLRTKKAKLIYQKINGKSPILEETSAQAISLEVMLNRVDNEKTFETHDDELNDKLDENNKNNNKLDENNKKIKLEKKLYSEIYNDYFKIYNINQEKKKKLSPFLQKQDPQIDKDKNVFLNRINKQKENNKKEDYKNHYKVFIAMRYTKPSAKDVIYNLLEYNPDEIIILPLYPQFSNSTSGSSIKELISLINKNFHKKISVKTIECHFWHHLFIKSHVKILYSILIEVVNSDKLCKSKSLPLILFSAHGLPQKMIDSGDPYENQMKMCIELIMKELHKKCREGGYNKNLNYKLCYQSKVGASFVKWLGPNTEDEIVQASKEKQGIIIVPISFVSEHSETLVELDIDYAQIAEDNQIPYYIRAKTLSIEPNYINCLIDLVKNSF</sequence>
<keyword evidence="11" id="KW-1185">Reference proteome</keyword>
<dbReference type="CDD" id="cd03411">
    <property type="entry name" value="Ferrochelatase_N"/>
    <property type="match status" value="1"/>
</dbReference>
<evidence type="ECO:0000313" key="10">
    <source>
        <dbReference type="EMBL" id="MDZ5761039.1"/>
    </source>
</evidence>
<evidence type="ECO:0000256" key="6">
    <source>
        <dbReference type="ARBA" id="ARBA00024536"/>
    </source>
</evidence>
<dbReference type="EC" id="4.98.1.1" evidence="7 8"/>
<dbReference type="GO" id="GO:0005737">
    <property type="term" value="C:cytoplasm"/>
    <property type="evidence" value="ECO:0007669"/>
    <property type="project" value="UniProtKB-SubCell"/>
</dbReference>
<name>A0AAE4VKP9_9RICK</name>
<keyword evidence="7 8" id="KW-0963">Cytoplasm</keyword>
<dbReference type="PANTHER" id="PTHR11108">
    <property type="entry name" value="FERROCHELATASE"/>
    <property type="match status" value="1"/>
</dbReference>
<comment type="similarity">
    <text evidence="1 7 8">Belongs to the ferrochelatase family.</text>
</comment>
<comment type="catalytic activity">
    <reaction evidence="7 8">
        <text>heme b + 2 H(+) = protoporphyrin IX + Fe(2+)</text>
        <dbReference type="Rhea" id="RHEA:22584"/>
        <dbReference type="ChEBI" id="CHEBI:15378"/>
        <dbReference type="ChEBI" id="CHEBI:29033"/>
        <dbReference type="ChEBI" id="CHEBI:57306"/>
        <dbReference type="ChEBI" id="CHEBI:60344"/>
        <dbReference type="EC" id="4.98.1.1"/>
    </reaction>
</comment>
<dbReference type="CDD" id="cd00419">
    <property type="entry name" value="Ferrochelatase_C"/>
    <property type="match status" value="1"/>
</dbReference>
<keyword evidence="3 7" id="KW-0350">Heme biosynthesis</keyword>
<dbReference type="GO" id="GO:0004325">
    <property type="term" value="F:ferrochelatase activity"/>
    <property type="evidence" value="ECO:0007669"/>
    <property type="project" value="UniProtKB-UniRule"/>
</dbReference>
<proteinExistence type="inferred from homology"/>
<comment type="subcellular location">
    <subcellularLocation>
        <location evidence="7 8">Cytoplasm</location>
    </subcellularLocation>
</comment>
<dbReference type="PANTHER" id="PTHR11108:SF1">
    <property type="entry name" value="FERROCHELATASE, MITOCHONDRIAL"/>
    <property type="match status" value="1"/>
</dbReference>
<dbReference type="Proteomes" id="UP001289135">
    <property type="component" value="Unassembled WGS sequence"/>
</dbReference>
<evidence type="ECO:0000256" key="1">
    <source>
        <dbReference type="ARBA" id="ARBA00007718"/>
    </source>
</evidence>
<dbReference type="InterPro" id="IPR033644">
    <property type="entry name" value="Ferrochelatase_C"/>
</dbReference>
<evidence type="ECO:0000313" key="11">
    <source>
        <dbReference type="Proteomes" id="UP001289135"/>
    </source>
</evidence>
<organism evidence="10 11">
    <name type="scientific">Lyticum sinuosum</name>
    <dbReference type="NCBI Taxonomy" id="1332059"/>
    <lineage>
        <taxon>Bacteria</taxon>
        <taxon>Pseudomonadati</taxon>
        <taxon>Pseudomonadota</taxon>
        <taxon>Alphaproteobacteria</taxon>
        <taxon>Rickettsiales</taxon>
        <taxon>Lyticum</taxon>
    </lineage>
</organism>
<dbReference type="AlphaFoldDB" id="A0AAE4VKP9"/>
<keyword evidence="7" id="KW-0479">Metal-binding</keyword>
<comment type="function">
    <text evidence="7 8">Catalyzes the ferrous insertion into protoporphyrin IX.</text>
</comment>
<comment type="caution">
    <text evidence="10">The sequence shown here is derived from an EMBL/GenBank/DDBJ whole genome shotgun (WGS) entry which is preliminary data.</text>
</comment>
<keyword evidence="5 7" id="KW-0627">Porphyrin biosynthesis</keyword>
<keyword evidence="9" id="KW-0175">Coiled coil</keyword>
<dbReference type="InterPro" id="IPR019772">
    <property type="entry name" value="Ferrochelatase_AS"/>
</dbReference>
<comment type="catalytic activity">
    <reaction evidence="6">
        <text>Fe-coproporphyrin III + 2 H(+) = coproporphyrin III + Fe(2+)</text>
        <dbReference type="Rhea" id="RHEA:49572"/>
        <dbReference type="ChEBI" id="CHEBI:15378"/>
        <dbReference type="ChEBI" id="CHEBI:29033"/>
        <dbReference type="ChEBI" id="CHEBI:68438"/>
        <dbReference type="ChEBI" id="CHEBI:131725"/>
        <dbReference type="EC" id="4.99.1.9"/>
    </reaction>
    <physiologicalReaction direction="right-to-left" evidence="6">
        <dbReference type="Rhea" id="RHEA:49574"/>
    </physiologicalReaction>
</comment>
<feature type="binding site" evidence="7">
    <location>
        <position position="300"/>
    </location>
    <ligand>
        <name>Fe(2+)</name>
        <dbReference type="ChEBI" id="CHEBI:29033"/>
    </ligand>
</feature>
<keyword evidence="2 7" id="KW-0408">Iron</keyword>
<dbReference type="SUPFAM" id="SSF53800">
    <property type="entry name" value="Chelatase"/>
    <property type="match status" value="2"/>
</dbReference>
<dbReference type="RefSeq" id="WP_322498470.1">
    <property type="nucleotide sequence ID" value="NZ_JARGYU010000001.1"/>
</dbReference>
<keyword evidence="4 7" id="KW-0456">Lyase</keyword>
<feature type="binding site" evidence="7">
    <location>
        <position position="390"/>
    </location>
    <ligand>
        <name>Fe(2+)</name>
        <dbReference type="ChEBI" id="CHEBI:29033"/>
    </ligand>
</feature>
<evidence type="ECO:0000256" key="8">
    <source>
        <dbReference type="RuleBase" id="RU000607"/>
    </source>
</evidence>
<reference evidence="10" key="1">
    <citation type="submission" date="2023-02" db="EMBL/GenBank/DDBJ databases">
        <title>Host association and intracellularity evolved multiple times independently in the Rickettsiales.</title>
        <authorList>
            <person name="Castelli M."/>
            <person name="Nardi T."/>
            <person name="Gammuto L."/>
            <person name="Bellinzona G."/>
            <person name="Sabaneyeva E."/>
            <person name="Potekhin A."/>
            <person name="Serra V."/>
            <person name="Petroni G."/>
            <person name="Sassera D."/>
        </authorList>
    </citation>
    <scope>NUCLEOTIDE SEQUENCE</scope>
    <source>
        <strain evidence="10">USBL-36I1</strain>
    </source>
</reference>
<dbReference type="Gene3D" id="3.40.50.1400">
    <property type="match status" value="2"/>
</dbReference>
<dbReference type="InterPro" id="IPR001015">
    <property type="entry name" value="Ferrochelatase"/>
</dbReference>
<evidence type="ECO:0000256" key="5">
    <source>
        <dbReference type="ARBA" id="ARBA00023244"/>
    </source>
</evidence>
<dbReference type="HAMAP" id="MF_00323">
    <property type="entry name" value="Ferrochelatase"/>
    <property type="match status" value="1"/>
</dbReference>
<gene>
    <name evidence="7" type="primary">hemH</name>
    <name evidence="10" type="ORF">Lyticum_00199</name>
</gene>
<accession>A0AAE4VKP9</accession>
<evidence type="ECO:0000256" key="2">
    <source>
        <dbReference type="ARBA" id="ARBA00023004"/>
    </source>
</evidence>
<dbReference type="GO" id="GO:0046872">
    <property type="term" value="F:metal ion binding"/>
    <property type="evidence" value="ECO:0007669"/>
    <property type="project" value="UniProtKB-KW"/>
</dbReference>
<dbReference type="Pfam" id="PF00762">
    <property type="entry name" value="Ferrochelatase"/>
    <property type="match status" value="2"/>
</dbReference>
<evidence type="ECO:0000256" key="3">
    <source>
        <dbReference type="ARBA" id="ARBA00023133"/>
    </source>
</evidence>
<comment type="pathway">
    <text evidence="7 8">Porphyrin-containing compound metabolism; protoheme biosynthesis; protoheme from protoporphyrin-IX: step 1/1.</text>
</comment>
<dbReference type="NCBIfam" id="TIGR00109">
    <property type="entry name" value="hemH"/>
    <property type="match status" value="1"/>
</dbReference>
<evidence type="ECO:0000256" key="9">
    <source>
        <dbReference type="SAM" id="Coils"/>
    </source>
</evidence>
<dbReference type="PROSITE" id="PS00534">
    <property type="entry name" value="FERROCHELATASE"/>
    <property type="match status" value="1"/>
</dbReference>
<evidence type="ECO:0000256" key="7">
    <source>
        <dbReference type="HAMAP-Rule" id="MF_00323"/>
    </source>
</evidence>
<protein>
    <recommendedName>
        <fullName evidence="7 8">Ferrochelatase</fullName>
        <ecNumber evidence="7 8">4.98.1.1</ecNumber>
    </recommendedName>
    <alternativeName>
        <fullName evidence="7">Heme synthase</fullName>
    </alternativeName>
    <alternativeName>
        <fullName evidence="7">Protoheme ferro-lyase</fullName>
    </alternativeName>
</protein>
<feature type="coiled-coil region" evidence="9">
    <location>
        <begin position="73"/>
        <end position="127"/>
    </location>
</feature>
<dbReference type="InterPro" id="IPR033659">
    <property type="entry name" value="Ferrochelatase_N"/>
</dbReference>
<dbReference type="GO" id="GO:0006783">
    <property type="term" value="P:heme biosynthetic process"/>
    <property type="evidence" value="ECO:0007669"/>
    <property type="project" value="UniProtKB-UniRule"/>
</dbReference>
<dbReference type="EMBL" id="JARGYU010000001">
    <property type="protein sequence ID" value="MDZ5761039.1"/>
    <property type="molecule type" value="Genomic_DNA"/>
</dbReference>